<protein>
    <submittedName>
        <fullName evidence="2">NACHT domain-containing protein</fullName>
    </submittedName>
</protein>
<gene>
    <name evidence="2" type="ORF">H6G05_17855</name>
</gene>
<dbReference type="SUPFAM" id="SSF52540">
    <property type="entry name" value="P-loop containing nucleoside triphosphate hydrolases"/>
    <property type="match status" value="1"/>
</dbReference>
<dbReference type="RefSeq" id="WP_190579947.1">
    <property type="nucleotide sequence ID" value="NZ_CAWPQU010000027.1"/>
</dbReference>
<proteinExistence type="predicted"/>
<dbReference type="PANTHER" id="PTHR46312">
    <property type="entry name" value="NACHT DOMAIN-CONTAINING PROTEIN"/>
    <property type="match status" value="1"/>
</dbReference>
<keyword evidence="3" id="KW-1185">Reference proteome</keyword>
<dbReference type="Proteomes" id="UP000618445">
    <property type="component" value="Unassembled WGS sequence"/>
</dbReference>
<reference evidence="2 3" key="1">
    <citation type="journal article" date="2020" name="ISME J.">
        <title>Comparative genomics reveals insights into cyanobacterial evolution and habitat adaptation.</title>
        <authorList>
            <person name="Chen M.Y."/>
            <person name="Teng W.K."/>
            <person name="Zhao L."/>
            <person name="Hu C.X."/>
            <person name="Zhou Y.K."/>
            <person name="Han B.P."/>
            <person name="Song L.R."/>
            <person name="Shu W.S."/>
        </authorList>
    </citation>
    <scope>NUCLEOTIDE SEQUENCE [LARGE SCALE GENOMIC DNA]</scope>
    <source>
        <strain evidence="2 3">FACHB-1050</strain>
    </source>
</reference>
<comment type="caution">
    <text evidence="2">The sequence shown here is derived from an EMBL/GenBank/DDBJ whole genome shotgun (WGS) entry which is preliminary data.</text>
</comment>
<feature type="domain" description="NACHT" evidence="1">
    <location>
        <begin position="247"/>
        <end position="398"/>
    </location>
</feature>
<accession>A0ABR8CGJ4</accession>
<dbReference type="Pfam" id="PF05729">
    <property type="entry name" value="NACHT"/>
    <property type="match status" value="1"/>
</dbReference>
<dbReference type="InterPro" id="IPR027417">
    <property type="entry name" value="P-loop_NTPase"/>
</dbReference>
<name>A0ABR8CGJ4_9CYAN</name>
<evidence type="ECO:0000313" key="3">
    <source>
        <dbReference type="Proteomes" id="UP000618445"/>
    </source>
</evidence>
<sequence length="968" mass="110039">MELGEFTLGIITNLLSSIIYDGIKSQPYFQRRKIERRVEDATAEIVEPLLPFLKNEGISEDKQRRLIQTCVDELSPLAKNPELLFQGSLNGQKIFEDLYTNRDLPQVVVEDGLKDVYTLLCPRIATLICKIPAAVKDWENEAWSENFRRFDEITDQLRTLFHKVDELATSSSQDTDALLTRVRQVLAQKIRFNLDLTGLRGDSPSIGKFDDFFIHPQIIHPQIREAVNVVDSTDESFNLFTSSGQRAIVIGQAGAGKSTWAKWLQREALSTRWTGLCIRVELRRFGNEPLLSLHQLVQEAAGQHLADELTPERIGIWLRTSRVVLILDGFDEIRPCDRDRICEWIVDLNPALQKCPFIITSRYLTTDHLAQFSGSWHSWIIEPFDTVRIIDYIQRWYAHMPLLAEGSHTVEAEALAQSWLRDPTIGHLTGNPLLLSTLLMVHHLDGSLPNGRSALYQRYVSGMLGLWDDRRKVAATSISLSLDQKKEIMRGFALQMFLQQKDQLDENNALELMHGLLQRLNISLPEEEVLGSLRERSGLIIGPGIYSFVHKTVLEYLVSESILQGDQRDEFGRRIDRLSLLEHRNDDRWNTVTFLWAGLAPVSDVESFIEACIDARALDLACGILYDQYSKFKLEIRRRLLLSTICVEDDDIFNSKIIFLTSYIKEELINDKVRLELSSFSLRSLTSSSRPIIILMVSAVEDGTLNWLDNVSSKGSMRHILWIVCATRIKDLEVWGNCIANSPASDNDMDCAWSNFILQAAFTTILKGENPTIELEEVIMIYQSTRPQFVSLIPIALISTGLSFVRSVNSAYRNDIYAYLTNIFEKILQVLPNSNNDQINEKLLLGTREWNLLSQPGTITTSVARLTAPRRKVPSRPIRPTEPTTMIEPTTRLVLPPSQTLSTSQTLPTDLLKRFIETVEVLTEKGRLKKDATYERAINFVNELVQIRESLAVSQTAIEPTTSISDNI</sequence>
<dbReference type="InterPro" id="IPR007111">
    <property type="entry name" value="NACHT_NTPase"/>
</dbReference>
<dbReference type="PANTHER" id="PTHR46312:SF2">
    <property type="entry name" value="NUCLEOTIDE-BINDING OLIGOMERIZATION DOMAIN-CONTAINING PROTEIN 2-LIKE"/>
    <property type="match status" value="1"/>
</dbReference>
<dbReference type="Gene3D" id="3.40.50.300">
    <property type="entry name" value="P-loop containing nucleotide triphosphate hydrolases"/>
    <property type="match status" value="1"/>
</dbReference>
<organism evidence="2 3">
    <name type="scientific">Phormidium tenue FACHB-1050</name>
    <dbReference type="NCBI Taxonomy" id="2692857"/>
    <lineage>
        <taxon>Bacteria</taxon>
        <taxon>Bacillati</taxon>
        <taxon>Cyanobacteriota</taxon>
        <taxon>Cyanophyceae</taxon>
        <taxon>Oscillatoriophycideae</taxon>
        <taxon>Oscillatoriales</taxon>
        <taxon>Oscillatoriaceae</taxon>
        <taxon>Phormidium</taxon>
    </lineage>
</organism>
<evidence type="ECO:0000313" key="2">
    <source>
        <dbReference type="EMBL" id="MBD2318704.1"/>
    </source>
</evidence>
<evidence type="ECO:0000259" key="1">
    <source>
        <dbReference type="Pfam" id="PF05729"/>
    </source>
</evidence>
<dbReference type="EMBL" id="JACJQY010000033">
    <property type="protein sequence ID" value="MBD2318704.1"/>
    <property type="molecule type" value="Genomic_DNA"/>
</dbReference>